<comment type="similarity">
    <text evidence="1">Belongs to the carotenoid/retinoid oxidoreductase family. CrtISO subfamily.</text>
</comment>
<accession>F1LFX5</accession>
<evidence type="ECO:0000313" key="8">
    <source>
        <dbReference type="EMBL" id="ADY49029.1"/>
    </source>
</evidence>
<keyword evidence="2" id="KW-0285">Flavoprotein</keyword>
<proteinExistence type="evidence at transcript level"/>
<reference evidence="8" key="1">
    <citation type="journal article" date="2011" name="Genome Res.">
        <title>Deep small RNA sequencing from the nematode Ascaris reveals conservation, functional diversification, and novel developmental profiles.</title>
        <authorList>
            <person name="Wang J."/>
            <person name="Czech B."/>
            <person name="Crunk A."/>
            <person name="Wallace A."/>
            <person name="Mitreva M."/>
            <person name="Hannon G.J."/>
            <person name="Davis R.E."/>
        </authorList>
    </citation>
    <scope>NUCLEOTIDE SEQUENCE</scope>
</reference>
<dbReference type="Pfam" id="PF13450">
    <property type="entry name" value="NAD_binding_8"/>
    <property type="match status" value="1"/>
</dbReference>
<dbReference type="SUPFAM" id="SSF51905">
    <property type="entry name" value="FAD/NAD(P)-binding domain"/>
    <property type="match status" value="1"/>
</dbReference>
<feature type="chain" id="PRO_5003268823" evidence="7">
    <location>
        <begin position="19"/>
        <end position="140"/>
    </location>
</feature>
<evidence type="ECO:0000256" key="4">
    <source>
        <dbReference type="ARBA" id="ARBA00022827"/>
    </source>
</evidence>
<evidence type="ECO:0000256" key="3">
    <source>
        <dbReference type="ARBA" id="ARBA00022729"/>
    </source>
</evidence>
<dbReference type="PANTHER" id="PTHR46091">
    <property type="entry name" value="BLR7054 PROTEIN"/>
    <property type="match status" value="1"/>
</dbReference>
<evidence type="ECO:0000256" key="2">
    <source>
        <dbReference type="ARBA" id="ARBA00022630"/>
    </source>
</evidence>
<keyword evidence="4" id="KW-0274">FAD</keyword>
<keyword evidence="6" id="KW-0520">NAD</keyword>
<evidence type="ECO:0000256" key="1">
    <source>
        <dbReference type="ARBA" id="ARBA00005855"/>
    </source>
</evidence>
<dbReference type="EMBL" id="JI212622">
    <property type="protein sequence ID" value="ADY49029.1"/>
    <property type="molecule type" value="mRNA"/>
</dbReference>
<feature type="signal peptide" evidence="7">
    <location>
        <begin position="1"/>
        <end position="18"/>
    </location>
</feature>
<sequence length="140" mass="16078">MWLIIIVVALFLLDPILRYLRPTRRTKLNENCFLKMVCIGIPKEASMSEKEKHDILRQNFHPSKVASKWDVIVIGSGLSGLTTAKILAASNRKVLVLEQHDRAGGACHTFDLDRFEFDVGLYIMWQRCILAVSYTRFVQQ</sequence>
<keyword evidence="5" id="KW-0521">NADP</keyword>
<protein>
    <submittedName>
        <fullName evidence="8">All-trans-retinol 13,14-reductase</fullName>
    </submittedName>
</protein>
<keyword evidence="3 7" id="KW-0732">Signal</keyword>
<dbReference type="AlphaFoldDB" id="F1LFX5"/>
<organism evidence="8">
    <name type="scientific">Ascaris suum</name>
    <name type="common">Pig roundworm</name>
    <name type="synonym">Ascaris lumbricoides</name>
    <dbReference type="NCBI Taxonomy" id="6253"/>
    <lineage>
        <taxon>Eukaryota</taxon>
        <taxon>Metazoa</taxon>
        <taxon>Ecdysozoa</taxon>
        <taxon>Nematoda</taxon>
        <taxon>Chromadorea</taxon>
        <taxon>Rhabditida</taxon>
        <taxon>Spirurina</taxon>
        <taxon>Ascaridomorpha</taxon>
        <taxon>Ascaridoidea</taxon>
        <taxon>Ascarididae</taxon>
        <taxon>Ascaris</taxon>
    </lineage>
</organism>
<evidence type="ECO:0000256" key="5">
    <source>
        <dbReference type="ARBA" id="ARBA00022857"/>
    </source>
</evidence>
<dbReference type="Gene3D" id="3.50.50.60">
    <property type="entry name" value="FAD/NAD(P)-binding domain"/>
    <property type="match status" value="1"/>
</dbReference>
<evidence type="ECO:0000256" key="6">
    <source>
        <dbReference type="ARBA" id="ARBA00023027"/>
    </source>
</evidence>
<dbReference type="InterPro" id="IPR052206">
    <property type="entry name" value="Retinol_saturase"/>
</dbReference>
<dbReference type="InterPro" id="IPR036188">
    <property type="entry name" value="FAD/NAD-bd_sf"/>
</dbReference>
<dbReference type="PANTHER" id="PTHR46091:SF3">
    <property type="entry name" value="AMINE OXIDASE DOMAIN-CONTAINING PROTEIN"/>
    <property type="match status" value="1"/>
</dbReference>
<name>F1LFX5_ASCSU</name>
<evidence type="ECO:0000256" key="7">
    <source>
        <dbReference type="SAM" id="SignalP"/>
    </source>
</evidence>